<organism evidence="1">
    <name type="scientific">Arion vulgaris</name>
    <dbReference type="NCBI Taxonomy" id="1028688"/>
    <lineage>
        <taxon>Eukaryota</taxon>
        <taxon>Metazoa</taxon>
        <taxon>Spiralia</taxon>
        <taxon>Lophotrochozoa</taxon>
        <taxon>Mollusca</taxon>
        <taxon>Gastropoda</taxon>
        <taxon>Heterobranchia</taxon>
        <taxon>Euthyneura</taxon>
        <taxon>Panpulmonata</taxon>
        <taxon>Eupulmonata</taxon>
        <taxon>Stylommatophora</taxon>
        <taxon>Helicina</taxon>
        <taxon>Arionoidea</taxon>
        <taxon>Arionidae</taxon>
        <taxon>Arion</taxon>
    </lineage>
</organism>
<name>A0A0B7A487_9EUPU</name>
<proteinExistence type="predicted"/>
<dbReference type="AlphaFoldDB" id="A0A0B7A487"/>
<sequence>MSSLQTVVRLGTRRWSGILSPLRSSGETPYRAIKNNLPINAMRCLFSSKESSKVSLLETSQILHDTALSQADGHKEDPDENQNHIDQNSSIFDELLVNSTQLYSNNFAKSCEYLLTDWSRQVKQLQNARLPVDLGKIIVSKKL</sequence>
<gene>
    <name evidence="1" type="primary">ORF96946</name>
</gene>
<reference evidence="1" key="1">
    <citation type="submission" date="2014-12" db="EMBL/GenBank/DDBJ databases">
        <title>Insight into the proteome of Arion vulgaris.</title>
        <authorList>
            <person name="Aradska J."/>
            <person name="Bulat T."/>
            <person name="Smidak R."/>
            <person name="Sarate P."/>
            <person name="Gangsoo J."/>
            <person name="Sialana F."/>
            <person name="Bilban M."/>
            <person name="Lubec G."/>
        </authorList>
    </citation>
    <scope>NUCLEOTIDE SEQUENCE</scope>
    <source>
        <tissue evidence="1">Skin</tissue>
    </source>
</reference>
<dbReference type="EMBL" id="HACG01028904">
    <property type="protein sequence ID" value="CEK75769.1"/>
    <property type="molecule type" value="Transcribed_RNA"/>
</dbReference>
<feature type="non-terminal residue" evidence="1">
    <location>
        <position position="143"/>
    </location>
</feature>
<protein>
    <submittedName>
        <fullName evidence="1">Uncharacterized protein</fullName>
    </submittedName>
</protein>
<evidence type="ECO:0000313" key="1">
    <source>
        <dbReference type="EMBL" id="CEK75769.1"/>
    </source>
</evidence>
<accession>A0A0B7A487</accession>